<dbReference type="PRINTS" id="PR01070">
    <property type="entry name" value="ACCCTRFRASEB"/>
</dbReference>
<keyword evidence="3" id="KW-0547">Nucleotide-binding</keyword>
<proteinExistence type="inferred from homology"/>
<reference evidence="5" key="2">
    <citation type="journal article" date="2019" name="Mol. Phylogenet. Evol.">
        <title>Reassessment of the classification of bryopsidales (chlorophyta) based on chloroplast phylogenomic analyses.</title>
        <authorList>
            <person name="Cremen M.C."/>
            <person name="Leliaert F."/>
            <person name="West J."/>
            <person name="Lam D.W."/>
            <person name="Shimada S."/>
            <person name="Lopez-Bautista J.M."/>
            <person name="Verbruggen H."/>
        </authorList>
    </citation>
    <scope>NUCLEOTIDE SEQUENCE</scope>
</reference>
<dbReference type="UniPathway" id="UPA00655">
    <property type="reaction ID" value="UER00711"/>
</dbReference>
<keyword evidence="3" id="KW-0444">Lipid biosynthesis</keyword>
<protein>
    <recommendedName>
        <fullName evidence="3">Acetyl-coenzyme A carboxylase carboxyl transferase subunit beta, chloroplastic</fullName>
        <shortName evidence="3">ACCase subunit beta</shortName>
        <shortName evidence="3">Acetyl-CoA carboxylase carboxyltransferase subunit beta</shortName>
        <ecNumber evidence="3">2.1.3.15</ecNumber>
    </recommendedName>
</protein>
<dbReference type="GO" id="GO:0009570">
    <property type="term" value="C:chloroplast stroma"/>
    <property type="evidence" value="ECO:0007669"/>
    <property type="project" value="UniProtKB-SubCell"/>
</dbReference>
<dbReference type="PANTHER" id="PTHR42995">
    <property type="entry name" value="ACETYL-COENZYME A CARBOXYLASE CARBOXYL TRANSFERASE SUBUNIT BETA, CHLOROPLASTIC"/>
    <property type="match status" value="1"/>
</dbReference>
<dbReference type="GO" id="GO:0009317">
    <property type="term" value="C:acetyl-CoA carboxylase complex"/>
    <property type="evidence" value="ECO:0007669"/>
    <property type="project" value="InterPro"/>
</dbReference>
<dbReference type="EMBL" id="MH591094">
    <property type="protein sequence ID" value="AYC64309.1"/>
    <property type="molecule type" value="Genomic_DNA"/>
</dbReference>
<organism evidence="5">
    <name type="scientific">Pseudochlorodesmis sp. HV01306a</name>
    <dbReference type="NCBI Taxonomy" id="2358488"/>
    <lineage>
        <taxon>Eukaryota</taxon>
        <taxon>Viridiplantae</taxon>
        <taxon>Chlorophyta</taxon>
        <taxon>core chlorophytes</taxon>
        <taxon>Ulvophyceae</taxon>
        <taxon>TCBD clade</taxon>
        <taxon>Bryopsidales</taxon>
        <taxon>Bryopsidineae</taxon>
        <taxon>Bryopsidaceae</taxon>
        <taxon>Pseudochlorodesmis</taxon>
    </lineage>
</organism>
<feature type="binding site" evidence="3">
    <location>
        <position position="47"/>
    </location>
    <ligand>
        <name>Zn(2+)</name>
        <dbReference type="ChEBI" id="CHEBI:29105"/>
    </ligand>
</feature>
<keyword evidence="3" id="KW-0479">Metal-binding</keyword>
<gene>
    <name evidence="3 5" type="primary">accD</name>
</gene>
<dbReference type="AlphaFoldDB" id="A0A386AXZ8"/>
<keyword evidence="3" id="KW-0276">Fatty acid metabolism</keyword>
<dbReference type="InterPro" id="IPR034733">
    <property type="entry name" value="AcCoA_carboxyl_beta"/>
</dbReference>
<comment type="cofactor">
    <cofactor evidence="3">
        <name>Zn(2+)</name>
        <dbReference type="ChEBI" id="CHEBI:29105"/>
    </cofactor>
    <text evidence="3">Binds 1 zinc ion per subunit.</text>
</comment>
<sequence length="421" mass="47667">MSILSWIEKDSQKSSQKSLEEGGLWTRCYQCGAVLYIKHLKENHHVCFACHSHLQMTSRERLHSLIDPGTWQPFDETLSSIDPLNFYDQKSYISRLKDAQNQTGLQDSVLTGTGLLDGIPIALGIMDFNFMGGSMGSVVGEKLTRLIEYATREGLMLIIVCASGGARMHEGILSLMQMAKISAALNVYQNTAHLMYIAVLTSPTTGGVTASFAMLGDLILAEPNALIGFAGRRVIEQTLQEKLPENFQTAEYLLEHGLLDLIISREFLKPALYEILSFYKDAPLKTRGRIPKKFFQSLNLLTEEKIRRQFNKKIPLNCPTNITTNTEKTIPDLNFSKNLFNKFNSMNWTANSVNWIANSQNLHEKKLATNEDISGKIQKNLSTNVNSQINLYVNEIFSQKHKKLSKFNKKIFQSFNQFYNF</sequence>
<evidence type="ECO:0000313" key="5">
    <source>
        <dbReference type="EMBL" id="AYC64309.1"/>
    </source>
</evidence>
<dbReference type="Pfam" id="PF01039">
    <property type="entry name" value="Carboxyl_trans"/>
    <property type="match status" value="1"/>
</dbReference>
<dbReference type="GO" id="GO:2001295">
    <property type="term" value="P:malonyl-CoA biosynthetic process"/>
    <property type="evidence" value="ECO:0007669"/>
    <property type="project" value="UniProtKB-UniRule"/>
</dbReference>
<dbReference type="NCBIfam" id="TIGR00515">
    <property type="entry name" value="accD"/>
    <property type="match status" value="1"/>
</dbReference>
<comment type="similarity">
    <text evidence="3">Belongs to the AccD/PCCB family.</text>
</comment>
<evidence type="ECO:0000256" key="3">
    <source>
        <dbReference type="HAMAP-Rule" id="MF_01395"/>
    </source>
</evidence>
<dbReference type="InterPro" id="IPR000438">
    <property type="entry name" value="Acetyl_CoA_COase_Trfase_b_su"/>
</dbReference>
<dbReference type="GO" id="GO:0005524">
    <property type="term" value="F:ATP binding"/>
    <property type="evidence" value="ECO:0007669"/>
    <property type="project" value="UniProtKB-KW"/>
</dbReference>
<keyword evidence="3" id="KW-0275">Fatty acid biosynthesis</keyword>
<reference evidence="5" key="1">
    <citation type="submission" date="2018-07" db="EMBL/GenBank/DDBJ databases">
        <authorList>
            <person name="Quirk P.G."/>
            <person name="Krulwich T.A."/>
        </authorList>
    </citation>
    <scope>NUCLEOTIDE SEQUENCE</scope>
</reference>
<dbReference type="EC" id="2.1.3.15" evidence="3"/>
<dbReference type="GO" id="GO:0008270">
    <property type="term" value="F:zinc ion binding"/>
    <property type="evidence" value="ECO:0007669"/>
    <property type="project" value="UniProtKB-UniRule"/>
</dbReference>
<dbReference type="PROSITE" id="PS50980">
    <property type="entry name" value="COA_CT_NTER"/>
    <property type="match status" value="1"/>
</dbReference>
<keyword evidence="3" id="KW-0862">Zinc</keyword>
<comment type="catalytic activity">
    <reaction evidence="3">
        <text>N(6)-carboxybiotinyl-L-lysyl-[protein] + acetyl-CoA = N(6)-biotinyl-L-lysyl-[protein] + malonyl-CoA</text>
        <dbReference type="Rhea" id="RHEA:54728"/>
        <dbReference type="Rhea" id="RHEA-COMP:10505"/>
        <dbReference type="Rhea" id="RHEA-COMP:10506"/>
        <dbReference type="ChEBI" id="CHEBI:57288"/>
        <dbReference type="ChEBI" id="CHEBI:57384"/>
        <dbReference type="ChEBI" id="CHEBI:83144"/>
        <dbReference type="ChEBI" id="CHEBI:83145"/>
        <dbReference type="EC" id="2.1.3.15"/>
    </reaction>
</comment>
<dbReference type="SUPFAM" id="SSF52096">
    <property type="entry name" value="ClpP/crotonase"/>
    <property type="match status" value="1"/>
</dbReference>
<comment type="subunit">
    <text evidence="1">Acetyl-CoA carboxylase is a heterohexamer composed of biotin carboxyl carrier protein, biotin carboxylase and 2 subunits each of ACCase subunit alpha and ACCase plastid-coded subunit beta (accD).</text>
</comment>
<dbReference type="InterPro" id="IPR029045">
    <property type="entry name" value="ClpP/crotonase-like_dom_sf"/>
</dbReference>
<comment type="pathway">
    <text evidence="3">Lipid metabolism; malonyl-CoA biosynthesis; malonyl-CoA from acetyl-CoA: step 1/1.</text>
</comment>
<keyword evidence="5" id="KW-0934">Plastid</keyword>
<feature type="binding site" evidence="3">
    <location>
        <position position="50"/>
    </location>
    <ligand>
        <name>Zn(2+)</name>
        <dbReference type="ChEBI" id="CHEBI:29105"/>
    </ligand>
</feature>
<evidence type="ECO:0000256" key="2">
    <source>
        <dbReference type="ARBA" id="ARBA00022679"/>
    </source>
</evidence>
<feature type="binding site" evidence="3">
    <location>
        <position position="31"/>
    </location>
    <ligand>
        <name>Zn(2+)</name>
        <dbReference type="ChEBI" id="CHEBI:29105"/>
    </ligand>
</feature>
<geneLocation type="chloroplast" evidence="5"/>
<keyword evidence="3" id="KW-0067">ATP-binding</keyword>
<dbReference type="InterPro" id="IPR011762">
    <property type="entry name" value="COA_CT_N"/>
</dbReference>
<evidence type="ECO:0000259" key="4">
    <source>
        <dbReference type="PROSITE" id="PS50980"/>
    </source>
</evidence>
<keyword evidence="3" id="KW-0863">Zinc-finger</keyword>
<keyword evidence="5" id="KW-0150">Chloroplast</keyword>
<comment type="subunit">
    <text evidence="3">Acetyl-CoA carboxylase is a heterohexamer composed of biotin carboxyl carrier protein, biotin carboxylase and two subunits each of ACCase subunit alpha and ACCase plastid-coded subunit beta (accD).</text>
</comment>
<feature type="zinc finger region" description="C4-type" evidence="3">
    <location>
        <begin position="28"/>
        <end position="50"/>
    </location>
</feature>
<dbReference type="GO" id="GO:0006633">
    <property type="term" value="P:fatty acid biosynthetic process"/>
    <property type="evidence" value="ECO:0007669"/>
    <property type="project" value="UniProtKB-KW"/>
</dbReference>
<dbReference type="Gene3D" id="3.90.226.10">
    <property type="entry name" value="2-enoyl-CoA Hydratase, Chain A, domain 1"/>
    <property type="match status" value="1"/>
</dbReference>
<comment type="function">
    <text evidence="3">Component of the acetyl coenzyme A carboxylase (ACC) complex. Biotin carboxylase (BC) catalyzes the carboxylation of biotin on its carrier protein (BCCP) and then the CO(2) group is transferred by the transcarboxylase to acetyl-CoA to form malonyl-CoA.</text>
</comment>
<keyword evidence="2 3" id="KW-0808">Transferase</keyword>
<feature type="domain" description="CoA carboxyltransferase N-terminal" evidence="4">
    <location>
        <begin position="24"/>
        <end position="294"/>
    </location>
</feature>
<dbReference type="PANTHER" id="PTHR42995:SF5">
    <property type="entry name" value="ACETYL-COENZYME A CARBOXYLASE CARBOXYL TRANSFERASE SUBUNIT BETA, CHLOROPLASTIC"/>
    <property type="match status" value="1"/>
</dbReference>
<evidence type="ECO:0000256" key="1">
    <source>
        <dbReference type="ARBA" id="ARBA00011842"/>
    </source>
</evidence>
<keyword evidence="3" id="KW-0443">Lipid metabolism</keyword>
<feature type="binding site" evidence="3">
    <location>
        <position position="28"/>
    </location>
    <ligand>
        <name>Zn(2+)</name>
        <dbReference type="ChEBI" id="CHEBI:29105"/>
    </ligand>
</feature>
<comment type="subcellular location">
    <subcellularLocation>
        <location evidence="3">Plastid</location>
        <location evidence="3">Chloroplast stroma</location>
    </subcellularLocation>
</comment>
<name>A0A386AXZ8_9CHLO</name>
<dbReference type="GO" id="GO:0016743">
    <property type="term" value="F:carboxyl- or carbamoyltransferase activity"/>
    <property type="evidence" value="ECO:0007669"/>
    <property type="project" value="UniProtKB-UniRule"/>
</dbReference>
<dbReference type="GO" id="GO:0003989">
    <property type="term" value="F:acetyl-CoA carboxylase activity"/>
    <property type="evidence" value="ECO:0007669"/>
    <property type="project" value="InterPro"/>
</dbReference>
<dbReference type="HAMAP" id="MF_01395">
    <property type="entry name" value="AcetylCoA_CT_beta"/>
    <property type="match status" value="1"/>
</dbReference>
<accession>A0A386AXZ8</accession>